<evidence type="ECO:0000313" key="10">
    <source>
        <dbReference type="Proteomes" id="UP001470230"/>
    </source>
</evidence>
<evidence type="ECO:0000256" key="8">
    <source>
        <dbReference type="SAM" id="Phobius"/>
    </source>
</evidence>
<sequence>MMLKKKSILKQTTDSISAYLKKLLKVHPCKYIKLLNKLEFTEKQLNGYDFYILIKSLPPGDDASASTSTYVDRNNDFRPKASLIKIDLNIITKASTIDDNPRDLFELIIHEVFHALGISSGMFQYWIDPDQNKQYIYLGKNIMYNCTFSGINREFSFISTKNIKEFIKRKYGDDDFGTMANGQICEAGIELEDDGGEGSKWKHPEMRVYPLEIMGYLHQEGKKHSISDLTLTMLNSSGYYQVNFDMAEPYVFGYPESNDGKPINKFVPGIPARDWPERYQCNPGRYGIPETAIKFQVCDPDLRYTARCDRHKYQCPGNSEICSNLDFIDPFKTGFSGASLETDFIAFPSTLRSCEEPLKSDIDYTRYGSTVGKSSVCLVSNARNQEGGWTDPEMLVGRCFTIECDDKFTKYTVTLADGSQGVCERKGQNLTFPDGRYKYGHIECSDPYWTCYANNGYHPPSYVPPSTETAGDTTDPAQSNEEPIETAIITVAPEKTPVPDLGPTVDSTSFIVSGSSITLTGDGYKDGDKLVSTKSSTAEIILIKMNQFKFEINVDPEEEPSQKRYISPLDTGATITVNQPKNGSFGVSQIGIDSNGRDPQINIPVPSVPLNFYSNESSVIKLVIQKPLDDPSDGKEEEVVESISVRNVLLQGGKLLVNAPIDVSKIEYNEISAFNDVLFDSVSGYNNNPITTAVQSMTLNQGCSFKISKLTLHSNLTAGQNAKVTINGHVTFDSESTLTLSHLSFIDLGESTIDGAAKSVTVISDAKSAHSKLLENEEKVICGANFKCSEWLSKFNPTDDYPQAKCPETQGEPQCLVAVRKDDGSNGGGKGKGKNKTVIIAVVVVVVVVVIAAVVVTVIIIMKKRKGRSSANIAETNETNEGAMDV</sequence>
<evidence type="ECO:0000313" key="9">
    <source>
        <dbReference type="EMBL" id="KAK8835878.1"/>
    </source>
</evidence>
<feature type="transmembrane region" description="Helical" evidence="8">
    <location>
        <begin position="838"/>
        <end position="862"/>
    </location>
</feature>
<dbReference type="SUPFAM" id="SSF55486">
    <property type="entry name" value="Metalloproteases ('zincins'), catalytic domain"/>
    <property type="match status" value="1"/>
</dbReference>
<keyword evidence="3" id="KW-0645">Protease</keyword>
<evidence type="ECO:0000256" key="1">
    <source>
        <dbReference type="ARBA" id="ARBA00001947"/>
    </source>
</evidence>
<keyword evidence="5" id="KW-0378">Hydrolase</keyword>
<accession>A0ABR2GQI1</accession>
<protein>
    <recommendedName>
        <fullName evidence="11">IPT/TIG domain-containing protein</fullName>
    </recommendedName>
</protein>
<dbReference type="Gene3D" id="3.90.132.10">
    <property type="entry name" value="Leishmanolysin , domain 2"/>
    <property type="match status" value="1"/>
</dbReference>
<comment type="similarity">
    <text evidence="2">Belongs to the peptidase M8 family.</text>
</comment>
<keyword evidence="8" id="KW-0472">Membrane</keyword>
<evidence type="ECO:0008006" key="11">
    <source>
        <dbReference type="Google" id="ProtNLM"/>
    </source>
</evidence>
<keyword evidence="8" id="KW-0812">Transmembrane</keyword>
<evidence type="ECO:0000256" key="4">
    <source>
        <dbReference type="ARBA" id="ARBA00022723"/>
    </source>
</evidence>
<organism evidence="9 10">
    <name type="scientific">Tritrichomonas musculus</name>
    <dbReference type="NCBI Taxonomy" id="1915356"/>
    <lineage>
        <taxon>Eukaryota</taxon>
        <taxon>Metamonada</taxon>
        <taxon>Parabasalia</taxon>
        <taxon>Tritrichomonadida</taxon>
        <taxon>Tritrichomonadidae</taxon>
        <taxon>Tritrichomonas</taxon>
    </lineage>
</organism>
<keyword evidence="6" id="KW-0862">Zinc</keyword>
<keyword evidence="4" id="KW-0479">Metal-binding</keyword>
<proteinExistence type="inferred from homology"/>
<dbReference type="PANTHER" id="PTHR10942">
    <property type="entry name" value="LEISHMANOLYSIN-LIKE PEPTIDASE"/>
    <property type="match status" value="1"/>
</dbReference>
<evidence type="ECO:0000256" key="6">
    <source>
        <dbReference type="ARBA" id="ARBA00022833"/>
    </source>
</evidence>
<gene>
    <name evidence="9" type="ORF">M9Y10_040256</name>
</gene>
<comment type="cofactor">
    <cofactor evidence="1">
        <name>Zn(2+)</name>
        <dbReference type="ChEBI" id="CHEBI:29105"/>
    </cofactor>
</comment>
<dbReference type="InterPro" id="IPR001577">
    <property type="entry name" value="Peptidase_M8"/>
</dbReference>
<reference evidence="9 10" key="1">
    <citation type="submission" date="2024-04" db="EMBL/GenBank/DDBJ databases">
        <title>Tritrichomonas musculus Genome.</title>
        <authorList>
            <person name="Alves-Ferreira E."/>
            <person name="Grigg M."/>
            <person name="Lorenzi H."/>
            <person name="Galac M."/>
        </authorList>
    </citation>
    <scope>NUCLEOTIDE SEQUENCE [LARGE SCALE GENOMIC DNA]</scope>
    <source>
        <strain evidence="9 10">EAF2021</strain>
    </source>
</reference>
<dbReference type="EMBL" id="JAPFFF010000072">
    <property type="protein sequence ID" value="KAK8835878.1"/>
    <property type="molecule type" value="Genomic_DNA"/>
</dbReference>
<dbReference type="Proteomes" id="UP001470230">
    <property type="component" value="Unassembled WGS sequence"/>
</dbReference>
<comment type="caution">
    <text evidence="9">The sequence shown here is derived from an EMBL/GenBank/DDBJ whole genome shotgun (WGS) entry which is preliminary data.</text>
</comment>
<evidence type="ECO:0000256" key="5">
    <source>
        <dbReference type="ARBA" id="ARBA00022801"/>
    </source>
</evidence>
<dbReference type="PANTHER" id="PTHR10942:SF0">
    <property type="entry name" value="LEISHMANOLYSIN-LIKE PEPTIDASE"/>
    <property type="match status" value="1"/>
</dbReference>
<evidence type="ECO:0000256" key="7">
    <source>
        <dbReference type="ARBA" id="ARBA00023049"/>
    </source>
</evidence>
<keyword evidence="8" id="KW-1133">Transmembrane helix</keyword>
<evidence type="ECO:0000256" key="3">
    <source>
        <dbReference type="ARBA" id="ARBA00022670"/>
    </source>
</evidence>
<evidence type="ECO:0000256" key="2">
    <source>
        <dbReference type="ARBA" id="ARBA00005860"/>
    </source>
</evidence>
<dbReference type="Pfam" id="PF01457">
    <property type="entry name" value="Peptidase_M8"/>
    <property type="match status" value="1"/>
</dbReference>
<dbReference type="Gene3D" id="3.10.170.20">
    <property type="match status" value="1"/>
</dbReference>
<keyword evidence="7" id="KW-0482">Metalloprotease</keyword>
<name>A0ABR2GQI1_9EUKA</name>
<keyword evidence="10" id="KW-1185">Reference proteome</keyword>